<dbReference type="Gene3D" id="3.90.1580.10">
    <property type="entry name" value="paralog of FGE (formylglycine-generating enzyme)"/>
    <property type="match status" value="1"/>
</dbReference>
<gene>
    <name evidence="2" type="ORF">GTQ45_07020</name>
</gene>
<dbReference type="PANTHER" id="PTHR23150:SF19">
    <property type="entry name" value="FORMYLGLYCINE-GENERATING ENZYME"/>
    <property type="match status" value="1"/>
</dbReference>
<dbReference type="PANTHER" id="PTHR23150">
    <property type="entry name" value="SULFATASE MODIFYING FACTOR 1, 2"/>
    <property type="match status" value="1"/>
</dbReference>
<dbReference type="AlphaFoldDB" id="A0A845QAB9"/>
<dbReference type="InterPro" id="IPR005532">
    <property type="entry name" value="SUMF_dom"/>
</dbReference>
<dbReference type="SUPFAM" id="SSF56436">
    <property type="entry name" value="C-type lectin-like"/>
    <property type="match status" value="1"/>
</dbReference>
<dbReference type="InterPro" id="IPR016187">
    <property type="entry name" value="CTDL_fold"/>
</dbReference>
<reference evidence="2 3" key="1">
    <citation type="journal article" date="2016" name="Int. J. Syst. Evol. Microbiol.">
        <title>Pyruvatibacter mobilis gen. nov., sp. nov., a marine bacterium from the culture broth of Picochlorum sp. 122.</title>
        <authorList>
            <person name="Wang G."/>
            <person name="Tang M."/>
            <person name="Wu H."/>
            <person name="Dai S."/>
            <person name="Li T."/>
            <person name="Chen C."/>
            <person name="He H."/>
            <person name="Fan J."/>
            <person name="Xiang W."/>
            <person name="Li X."/>
        </authorList>
    </citation>
    <scope>NUCLEOTIDE SEQUENCE [LARGE SCALE GENOMIC DNA]</scope>
    <source>
        <strain evidence="2 3">GYP-11</strain>
    </source>
</reference>
<dbReference type="Proteomes" id="UP000470384">
    <property type="component" value="Unassembled WGS sequence"/>
</dbReference>
<dbReference type="GeneID" id="300655053"/>
<dbReference type="InterPro" id="IPR042095">
    <property type="entry name" value="SUMF_sf"/>
</dbReference>
<dbReference type="EMBL" id="WXYQ01000005">
    <property type="protein sequence ID" value="NBG95482.1"/>
    <property type="molecule type" value="Genomic_DNA"/>
</dbReference>
<name>A0A845QAB9_9HYPH</name>
<proteinExistence type="predicted"/>
<dbReference type="Pfam" id="PF03781">
    <property type="entry name" value="FGE-sulfatase"/>
    <property type="match status" value="1"/>
</dbReference>
<comment type="caution">
    <text evidence="2">The sequence shown here is derived from an EMBL/GenBank/DDBJ whole genome shotgun (WGS) entry which is preliminary data.</text>
</comment>
<evidence type="ECO:0000313" key="3">
    <source>
        <dbReference type="Proteomes" id="UP000470384"/>
    </source>
</evidence>
<feature type="domain" description="Sulfatase-modifying factor enzyme-like" evidence="1">
    <location>
        <begin position="33"/>
        <end position="288"/>
    </location>
</feature>
<sequence length="293" mass="31921">MTMCTGRTRRRALAGAWFCLLAWIMTPVAAVAGEMITIPGGVGRMGSDTGLPDERPAHDIEVQSFRLDRSPVTVADFAAFIRATGRETDAERLEGGAVMSFGTGQWRLVPGATWRTPYGPQRPEAQVDHPVTQVSHSDAEAYCRWRDKRLPTEKEWEFAARAGQDGEPVYAFGDRLLREGEYLANVWTGIFPVLNTAEDGFKTTSPVGAFGTTPIGLTDMAGNVWEWTSSAYAPYGTDTPQADDPAAPRVQRGGSYLCDPKLCHGFRVSARGHATPDSAHMHVGFRCAADILN</sequence>
<dbReference type="GO" id="GO:0120147">
    <property type="term" value="F:formylglycine-generating oxidase activity"/>
    <property type="evidence" value="ECO:0007669"/>
    <property type="project" value="TreeGrafter"/>
</dbReference>
<organism evidence="2 3">
    <name type="scientific">Pyruvatibacter mobilis</name>
    <dbReference type="NCBI Taxonomy" id="1712261"/>
    <lineage>
        <taxon>Bacteria</taxon>
        <taxon>Pseudomonadati</taxon>
        <taxon>Pseudomonadota</taxon>
        <taxon>Alphaproteobacteria</taxon>
        <taxon>Hyphomicrobiales</taxon>
        <taxon>Parvibaculaceae</taxon>
        <taxon>Pyruvatibacter</taxon>
    </lineage>
</organism>
<accession>A0A845QAB9</accession>
<evidence type="ECO:0000313" key="2">
    <source>
        <dbReference type="EMBL" id="NBG95482.1"/>
    </source>
</evidence>
<evidence type="ECO:0000259" key="1">
    <source>
        <dbReference type="Pfam" id="PF03781"/>
    </source>
</evidence>
<dbReference type="OrthoDB" id="9768004at2"/>
<dbReference type="RefSeq" id="WP_160587454.1">
    <property type="nucleotide sequence ID" value="NZ_BMHN01000001.1"/>
</dbReference>
<keyword evidence="3" id="KW-1185">Reference proteome</keyword>
<dbReference type="InterPro" id="IPR051043">
    <property type="entry name" value="Sulfatase_Mod_Factor_Kinase"/>
</dbReference>
<protein>
    <submittedName>
        <fullName evidence="2">SUMF1/EgtB/PvdO family nonheme iron enzyme</fullName>
    </submittedName>
</protein>